<keyword evidence="6 7" id="KW-0472">Membrane</keyword>
<protein>
    <submittedName>
        <fullName evidence="9">Peptide/nickel transport system permease protein</fullName>
    </submittedName>
</protein>
<dbReference type="PROSITE" id="PS50928">
    <property type="entry name" value="ABC_TM1"/>
    <property type="match status" value="1"/>
</dbReference>
<dbReference type="InterPro" id="IPR050366">
    <property type="entry name" value="BP-dependent_transpt_permease"/>
</dbReference>
<evidence type="ECO:0000256" key="6">
    <source>
        <dbReference type="ARBA" id="ARBA00023136"/>
    </source>
</evidence>
<comment type="similarity">
    <text evidence="7">Belongs to the binding-protein-dependent transport system permease family.</text>
</comment>
<dbReference type="RefSeq" id="WP_209770388.1">
    <property type="nucleotide sequence ID" value="NZ_JAGINP010000024.1"/>
</dbReference>
<comment type="subcellular location">
    <subcellularLocation>
        <location evidence="1 7">Cell membrane</location>
        <topology evidence="1 7">Multi-pass membrane protein</topology>
    </subcellularLocation>
</comment>
<feature type="transmembrane region" description="Helical" evidence="7">
    <location>
        <begin position="239"/>
        <end position="262"/>
    </location>
</feature>
<keyword evidence="3" id="KW-1003">Cell membrane</keyword>
<evidence type="ECO:0000256" key="3">
    <source>
        <dbReference type="ARBA" id="ARBA00022475"/>
    </source>
</evidence>
<evidence type="ECO:0000256" key="4">
    <source>
        <dbReference type="ARBA" id="ARBA00022692"/>
    </source>
</evidence>
<sequence length="277" mass="29443">MTRFTRLRGFPLSTWLPLGVLVVITLAVAVGPAFLPYRAEEIVGDLWEPMSWAHPLGTDQLGRDMLARVLEGGRTSLSLAAVIAGLAFLFGSGAGLTAAFLGGWVDTALSRAVDLLMAFPPLIFALLTIAVLGNSIPVLVTVLTLFEALRIFRLTRSLAMEIAVQEFVAVARLRGEGIGWILFREILPNGMVPLMAELAIRFVFGLLFLSSLSFLGLGVPPPAPDWGGMVRDNAPAVSFGLSAPLVPAAMIAIVAVCVNLVADSLLHTRGRSRSAEG</sequence>
<dbReference type="Pfam" id="PF00528">
    <property type="entry name" value="BPD_transp_1"/>
    <property type="match status" value="1"/>
</dbReference>
<keyword evidence="5 7" id="KW-1133">Transmembrane helix</keyword>
<dbReference type="InterPro" id="IPR035906">
    <property type="entry name" value="MetI-like_sf"/>
</dbReference>
<evidence type="ECO:0000256" key="7">
    <source>
        <dbReference type="RuleBase" id="RU363032"/>
    </source>
</evidence>
<feature type="transmembrane region" description="Helical" evidence="7">
    <location>
        <begin position="198"/>
        <end position="219"/>
    </location>
</feature>
<gene>
    <name evidence="9" type="ORF">J2851_005572</name>
</gene>
<reference evidence="9 10" key="1">
    <citation type="submission" date="2021-03" db="EMBL/GenBank/DDBJ databases">
        <title>Genomic Encyclopedia of Type Strains, Phase III (KMG-III): the genomes of soil and plant-associated and newly described type strains.</title>
        <authorList>
            <person name="Whitman W."/>
        </authorList>
    </citation>
    <scope>NUCLEOTIDE SEQUENCE [LARGE SCALE GENOMIC DNA]</scope>
    <source>
        <strain evidence="9 10">IMMIB AFH-6</strain>
    </source>
</reference>
<keyword evidence="2 7" id="KW-0813">Transport</keyword>
<evidence type="ECO:0000256" key="1">
    <source>
        <dbReference type="ARBA" id="ARBA00004651"/>
    </source>
</evidence>
<keyword evidence="4 7" id="KW-0812">Transmembrane</keyword>
<name>A0ABS4SU60_9PROT</name>
<dbReference type="PANTHER" id="PTHR43386:SF25">
    <property type="entry name" value="PEPTIDE ABC TRANSPORTER PERMEASE PROTEIN"/>
    <property type="match status" value="1"/>
</dbReference>
<evidence type="ECO:0000313" key="9">
    <source>
        <dbReference type="EMBL" id="MBP2295759.1"/>
    </source>
</evidence>
<dbReference type="CDD" id="cd06261">
    <property type="entry name" value="TM_PBP2"/>
    <property type="match status" value="1"/>
</dbReference>
<dbReference type="EMBL" id="JAGINP010000024">
    <property type="protein sequence ID" value="MBP2295759.1"/>
    <property type="molecule type" value="Genomic_DNA"/>
</dbReference>
<feature type="transmembrane region" description="Helical" evidence="7">
    <location>
        <begin position="77"/>
        <end position="102"/>
    </location>
</feature>
<evidence type="ECO:0000256" key="5">
    <source>
        <dbReference type="ARBA" id="ARBA00022989"/>
    </source>
</evidence>
<evidence type="ECO:0000259" key="8">
    <source>
        <dbReference type="PROSITE" id="PS50928"/>
    </source>
</evidence>
<dbReference type="PANTHER" id="PTHR43386">
    <property type="entry name" value="OLIGOPEPTIDE TRANSPORT SYSTEM PERMEASE PROTEIN APPC"/>
    <property type="match status" value="1"/>
</dbReference>
<proteinExistence type="inferred from homology"/>
<dbReference type="Gene3D" id="1.10.3720.10">
    <property type="entry name" value="MetI-like"/>
    <property type="match status" value="1"/>
</dbReference>
<dbReference type="SUPFAM" id="SSF161098">
    <property type="entry name" value="MetI-like"/>
    <property type="match status" value="1"/>
</dbReference>
<comment type="caution">
    <text evidence="9">The sequence shown here is derived from an EMBL/GenBank/DDBJ whole genome shotgun (WGS) entry which is preliminary data.</text>
</comment>
<feature type="transmembrane region" description="Helical" evidence="7">
    <location>
        <begin position="122"/>
        <end position="146"/>
    </location>
</feature>
<accession>A0ABS4SU60</accession>
<organism evidence="9 10">
    <name type="scientific">Azospirillum rugosum</name>
    <dbReference type="NCBI Taxonomy" id="416170"/>
    <lineage>
        <taxon>Bacteria</taxon>
        <taxon>Pseudomonadati</taxon>
        <taxon>Pseudomonadota</taxon>
        <taxon>Alphaproteobacteria</taxon>
        <taxon>Rhodospirillales</taxon>
        <taxon>Azospirillaceae</taxon>
        <taxon>Azospirillum</taxon>
    </lineage>
</organism>
<dbReference type="Proteomes" id="UP000781958">
    <property type="component" value="Unassembled WGS sequence"/>
</dbReference>
<dbReference type="InterPro" id="IPR000515">
    <property type="entry name" value="MetI-like"/>
</dbReference>
<evidence type="ECO:0000313" key="10">
    <source>
        <dbReference type="Proteomes" id="UP000781958"/>
    </source>
</evidence>
<feature type="domain" description="ABC transmembrane type-1" evidence="8">
    <location>
        <begin position="73"/>
        <end position="262"/>
    </location>
</feature>
<evidence type="ECO:0000256" key="2">
    <source>
        <dbReference type="ARBA" id="ARBA00022448"/>
    </source>
</evidence>
<feature type="transmembrane region" description="Helical" evidence="7">
    <location>
        <begin position="12"/>
        <end position="35"/>
    </location>
</feature>
<keyword evidence="10" id="KW-1185">Reference proteome</keyword>